<comment type="caution">
    <text evidence="2">The sequence shown here is derived from an EMBL/GenBank/DDBJ whole genome shotgun (WGS) entry which is preliminary data.</text>
</comment>
<dbReference type="RefSeq" id="WP_009577250.1">
    <property type="nucleotide sequence ID" value="NZ_AEIG01000135.1"/>
</dbReference>
<dbReference type="InterPro" id="IPR029058">
    <property type="entry name" value="AB_hydrolase_fold"/>
</dbReference>
<dbReference type="InterPro" id="IPR050266">
    <property type="entry name" value="AB_hydrolase_sf"/>
</dbReference>
<dbReference type="PRINTS" id="PR00111">
    <property type="entry name" value="ABHYDROLASE"/>
</dbReference>
<dbReference type="SUPFAM" id="SSF53474">
    <property type="entry name" value="alpha/beta-Hydrolases"/>
    <property type="match status" value="1"/>
</dbReference>
<evidence type="ECO:0000313" key="3">
    <source>
        <dbReference type="Proteomes" id="UP000005615"/>
    </source>
</evidence>
<dbReference type="AlphaFoldDB" id="F3L5V6"/>
<organism evidence="2 3">
    <name type="scientific">Aequoribacter fuscus</name>
    <dbReference type="NCBI Taxonomy" id="2518989"/>
    <lineage>
        <taxon>Bacteria</taxon>
        <taxon>Pseudomonadati</taxon>
        <taxon>Pseudomonadota</taxon>
        <taxon>Gammaproteobacteria</taxon>
        <taxon>Cellvibrionales</taxon>
        <taxon>Halieaceae</taxon>
        <taxon>Aequoribacter</taxon>
    </lineage>
</organism>
<dbReference type="EMBL" id="AEIG01000135">
    <property type="protein sequence ID" value="EGG28292.1"/>
    <property type="molecule type" value="Genomic_DNA"/>
</dbReference>
<dbReference type="eggNOG" id="COG0596">
    <property type="taxonomic scope" value="Bacteria"/>
</dbReference>
<dbReference type="Proteomes" id="UP000005615">
    <property type="component" value="Unassembled WGS sequence"/>
</dbReference>
<dbReference type="PANTHER" id="PTHR43798:SF31">
    <property type="entry name" value="AB HYDROLASE SUPERFAMILY PROTEIN YCLE"/>
    <property type="match status" value="1"/>
</dbReference>
<dbReference type="PANTHER" id="PTHR43798">
    <property type="entry name" value="MONOACYLGLYCEROL LIPASE"/>
    <property type="match status" value="1"/>
</dbReference>
<protein>
    <submittedName>
        <fullName evidence="2">2-hydroxymuconic semialdehyde hydrolase</fullName>
    </submittedName>
</protein>
<dbReference type="GO" id="GO:0016020">
    <property type="term" value="C:membrane"/>
    <property type="evidence" value="ECO:0007669"/>
    <property type="project" value="TreeGrafter"/>
</dbReference>
<dbReference type="PRINTS" id="PR00412">
    <property type="entry name" value="EPOXHYDRLASE"/>
</dbReference>
<gene>
    <name evidence="2" type="ORF">IMCC3088_505</name>
</gene>
<keyword evidence="3" id="KW-1185">Reference proteome</keyword>
<sequence length="277" mass="31117">MNSSNPEIGQQCLTGEIRTNYHDIGQGEPVLLLHGSGPGVSAWANWRLTFEALKGSFRLIAPDLVGFGFTEFPTDQVFNRQTWLDQIVALLDQLNIEKVNLVGNSFGGSMALALAIHHPDRVKRVILMGSVGVPFKITRGLDAVWGYTPSLDGMKSIMNIFAYDNSLVADSIVRSRYEASLRESTRNAYESMFPAPRQRWVDAMSHSYAEIKGIRHEVLLIHGRDDKVIPLETSLTLNKLIEKSQLHIFGCCGHWTQIEHKDAFSRLLEDFFKDNLS</sequence>
<dbReference type="InterPro" id="IPR000073">
    <property type="entry name" value="AB_hydrolase_1"/>
</dbReference>
<dbReference type="Gene3D" id="3.40.50.1820">
    <property type="entry name" value="alpha/beta hydrolase"/>
    <property type="match status" value="1"/>
</dbReference>
<evidence type="ECO:0000313" key="2">
    <source>
        <dbReference type="EMBL" id="EGG28292.1"/>
    </source>
</evidence>
<keyword evidence="1 2" id="KW-0378">Hydrolase</keyword>
<dbReference type="STRING" id="2518989.IMCC3088_505"/>
<name>F3L5V6_9GAMM</name>
<dbReference type="OrthoDB" id="334507at2"/>
<dbReference type="InterPro" id="IPR000639">
    <property type="entry name" value="Epox_hydrolase-like"/>
</dbReference>
<evidence type="ECO:0000256" key="1">
    <source>
        <dbReference type="ARBA" id="ARBA00022801"/>
    </source>
</evidence>
<proteinExistence type="predicted"/>
<dbReference type="Pfam" id="PF00561">
    <property type="entry name" value="Abhydrolase_1"/>
    <property type="match status" value="1"/>
</dbReference>
<reference evidence="2 3" key="1">
    <citation type="journal article" date="2011" name="J. Bacteriol.">
        <title>Genome sequence of strain IMCC3088, a proteorhodopsin-containing marine bacterium belonging to the OM60/NOR5 clade.</title>
        <authorList>
            <person name="Jang Y."/>
            <person name="Oh H.M."/>
            <person name="Kang I."/>
            <person name="Lee K."/>
            <person name="Yang S.J."/>
            <person name="Cho J.C."/>
        </authorList>
    </citation>
    <scope>NUCLEOTIDE SEQUENCE [LARGE SCALE GENOMIC DNA]</scope>
    <source>
        <strain evidence="2 3">IMCC3088</strain>
    </source>
</reference>
<accession>F3L5V6</accession>
<dbReference type="GO" id="GO:0016787">
    <property type="term" value="F:hydrolase activity"/>
    <property type="evidence" value="ECO:0007669"/>
    <property type="project" value="UniProtKB-KW"/>
</dbReference>